<dbReference type="PANTHER" id="PTHR10579:SF43">
    <property type="entry name" value="ZINC FINGER (C3HC4-TYPE RING FINGER) FAMILY PROTEIN"/>
    <property type="match status" value="1"/>
</dbReference>
<keyword evidence="2" id="KW-0472">Membrane</keyword>
<protein>
    <recommendedName>
        <fullName evidence="3">VWFA domain-containing protein</fullName>
    </recommendedName>
</protein>
<feature type="transmembrane region" description="Helical" evidence="2">
    <location>
        <begin position="619"/>
        <end position="640"/>
    </location>
</feature>
<feature type="domain" description="VWFA" evidence="3">
    <location>
        <begin position="33"/>
        <end position="218"/>
    </location>
</feature>
<gene>
    <name evidence="4" type="ORF">LCGC14_0700900</name>
</gene>
<feature type="compositionally biased region" description="Polar residues" evidence="1">
    <location>
        <begin position="512"/>
        <end position="529"/>
    </location>
</feature>
<dbReference type="Pfam" id="PF00092">
    <property type="entry name" value="VWA"/>
    <property type="match status" value="1"/>
</dbReference>
<dbReference type="EMBL" id="LAZR01001497">
    <property type="protein sequence ID" value="KKN43657.1"/>
    <property type="molecule type" value="Genomic_DNA"/>
</dbReference>
<dbReference type="InterPro" id="IPR036465">
    <property type="entry name" value="vWFA_dom_sf"/>
</dbReference>
<evidence type="ECO:0000256" key="1">
    <source>
        <dbReference type="SAM" id="MobiDB-lite"/>
    </source>
</evidence>
<dbReference type="Gene3D" id="3.40.50.410">
    <property type="entry name" value="von Willebrand factor, type A domain"/>
    <property type="match status" value="1"/>
</dbReference>
<organism evidence="4">
    <name type="scientific">marine sediment metagenome</name>
    <dbReference type="NCBI Taxonomy" id="412755"/>
    <lineage>
        <taxon>unclassified sequences</taxon>
        <taxon>metagenomes</taxon>
        <taxon>ecological metagenomes</taxon>
    </lineage>
</organism>
<dbReference type="AlphaFoldDB" id="A0A0F9R372"/>
<evidence type="ECO:0000313" key="4">
    <source>
        <dbReference type="EMBL" id="KKN43657.1"/>
    </source>
</evidence>
<dbReference type="SMART" id="SM00327">
    <property type="entry name" value="VWA"/>
    <property type="match status" value="1"/>
</dbReference>
<sequence length="654" mass="72810">MIHPSKMIGLLIVFALLMPMRQVFAATAEPVSDVRILIDVSGSMKKNDPNNLRAPALRLLVNLLPKDTKAGTWTFGKYVNMLVPFRDVNDAWKKDAELKSKKIHSYGLFTNIEEALTKATANQKGVDPHYRRSIILLSDGLVDISKDANINKKSRQRILDVVVPRLKKNNVAVHTIALSSSADHELLRAISLATDGWYEQVDNADQLQRVFLHLFEKATTRDTVPLTDNEFKIDNSVKEMTLLVFRAKGSKSTELILPNKSRINLRNIPKTVHWHSEGNYDLITIAKPMAGQWKMIADLDPDNRVMVVTDLTLKTSDLPNNILMGESFDFDVSLADKKKMIVRQDFLKLVDAELKEESDTAKPIERSLNADQKKGLYRTHVGENFKAGRNDVVVTMTSATFERQRRQSVNVIETPFEINVEQLKDKPSRTHRISLIPDTALIKTDKLNIAALLTAEDGSEWSYDVMKVADNEWQLTLADLQAGEKYLVALQIRSQTLKGRPLFLQPPVIELNDSNNPSVPDEASNQVTPDKTDDATPDEASASVEDKAMPETISENTPDIMDEQAATTVDDAPKPLPEPVDDEMAGDVDNLLPEAGDLTPSIQEASDETESTTTGLSPAIQLAIGNGLILLMIGLGIFIWRRKSANRTNPGEQL</sequence>
<evidence type="ECO:0000259" key="3">
    <source>
        <dbReference type="PROSITE" id="PS50234"/>
    </source>
</evidence>
<comment type="caution">
    <text evidence="4">The sequence shown here is derived from an EMBL/GenBank/DDBJ whole genome shotgun (WGS) entry which is preliminary data.</text>
</comment>
<evidence type="ECO:0000256" key="2">
    <source>
        <dbReference type="SAM" id="Phobius"/>
    </source>
</evidence>
<accession>A0A0F9R372</accession>
<reference evidence="4" key="1">
    <citation type="journal article" date="2015" name="Nature">
        <title>Complex archaea that bridge the gap between prokaryotes and eukaryotes.</title>
        <authorList>
            <person name="Spang A."/>
            <person name="Saw J.H."/>
            <person name="Jorgensen S.L."/>
            <person name="Zaremba-Niedzwiedzka K."/>
            <person name="Martijn J."/>
            <person name="Lind A.E."/>
            <person name="van Eijk R."/>
            <person name="Schleper C."/>
            <person name="Guy L."/>
            <person name="Ettema T.J."/>
        </authorList>
    </citation>
    <scope>NUCLEOTIDE SEQUENCE</scope>
</reference>
<dbReference type="PROSITE" id="PS50234">
    <property type="entry name" value="VWFA"/>
    <property type="match status" value="1"/>
</dbReference>
<dbReference type="InterPro" id="IPR002035">
    <property type="entry name" value="VWF_A"/>
</dbReference>
<keyword evidence="2" id="KW-1133">Transmembrane helix</keyword>
<name>A0A0F9R372_9ZZZZ</name>
<feature type="region of interest" description="Disordered" evidence="1">
    <location>
        <begin position="508"/>
        <end position="557"/>
    </location>
</feature>
<dbReference type="CDD" id="cd00198">
    <property type="entry name" value="vWFA"/>
    <property type="match status" value="1"/>
</dbReference>
<dbReference type="InterPro" id="IPR051266">
    <property type="entry name" value="CLCR"/>
</dbReference>
<dbReference type="SUPFAM" id="SSF53300">
    <property type="entry name" value="vWA-like"/>
    <property type="match status" value="1"/>
</dbReference>
<proteinExistence type="predicted"/>
<dbReference type="PANTHER" id="PTHR10579">
    <property type="entry name" value="CALCIUM-ACTIVATED CHLORIDE CHANNEL REGULATOR"/>
    <property type="match status" value="1"/>
</dbReference>
<keyword evidence="2" id="KW-0812">Transmembrane</keyword>